<sequence>MAQRVQSLGPRRTPELIDGSFCLAILHRRSQTLSLVRDRIGQCSPVLWLDTSGFCVCF</sequence>
<proteinExistence type="predicted"/>
<organism evidence="1 2">
    <name type="scientific">Xanthomonas citri pv. citri</name>
    <dbReference type="NCBI Taxonomy" id="611301"/>
    <lineage>
        <taxon>Bacteria</taxon>
        <taxon>Pseudomonadati</taxon>
        <taxon>Pseudomonadota</taxon>
        <taxon>Gammaproteobacteria</taxon>
        <taxon>Lysobacterales</taxon>
        <taxon>Lysobacteraceae</taxon>
        <taxon>Xanthomonas</taxon>
    </lineage>
</organism>
<dbReference type="Gene3D" id="3.60.20.10">
    <property type="entry name" value="Glutamine Phosphoribosylpyrophosphate, subunit 1, domain 1"/>
    <property type="match status" value="1"/>
</dbReference>
<evidence type="ECO:0000313" key="2">
    <source>
        <dbReference type="Proteomes" id="UP000653002"/>
    </source>
</evidence>
<dbReference type="Proteomes" id="UP000653002">
    <property type="component" value="Unassembled WGS sequence"/>
</dbReference>
<dbReference type="AlphaFoldDB" id="A0A7U2Q873"/>
<name>A0A7U2Q873_XANCI</name>
<reference evidence="1" key="1">
    <citation type="submission" date="2020-01" db="EMBL/GenBank/DDBJ databases">
        <authorList>
            <person name="Richard D."/>
        </authorList>
    </citation>
    <scope>NUCLEOTIDE SEQUENCE</scope>
    <source>
        <strain evidence="1">JP541</strain>
    </source>
</reference>
<dbReference type="EMBL" id="JAABFR010001269">
    <property type="protein sequence ID" value="MBD4337710.1"/>
    <property type="molecule type" value="Genomic_DNA"/>
</dbReference>
<comment type="caution">
    <text evidence="1">The sequence shown here is derived from an EMBL/GenBank/DDBJ whole genome shotgun (WGS) entry which is preliminary data.</text>
</comment>
<dbReference type="SUPFAM" id="SSF56235">
    <property type="entry name" value="N-terminal nucleophile aminohydrolases (Ntn hydrolases)"/>
    <property type="match status" value="1"/>
</dbReference>
<gene>
    <name evidence="1" type="ORF">GUH15_16945</name>
</gene>
<accession>A0A7U2Q873</accession>
<dbReference type="InterPro" id="IPR029055">
    <property type="entry name" value="Ntn_hydrolases_N"/>
</dbReference>
<evidence type="ECO:0000313" key="1">
    <source>
        <dbReference type="EMBL" id="MBD4337710.1"/>
    </source>
</evidence>
<protein>
    <submittedName>
        <fullName evidence="1">Uncharacterized protein</fullName>
    </submittedName>
</protein>